<evidence type="ECO:0000313" key="3">
    <source>
        <dbReference type="Proteomes" id="UP000509302"/>
    </source>
</evidence>
<name>A0A7H9APD6_9FLAO</name>
<keyword evidence="3" id="KW-1185">Reference proteome</keyword>
<protein>
    <recommendedName>
        <fullName evidence="4">DUF378 domain-containing protein</fullName>
    </recommendedName>
</protein>
<gene>
    <name evidence="2" type="ORF">HYG79_08140</name>
</gene>
<organism evidence="2 3">
    <name type="scientific">Costertonia aggregata</name>
    <dbReference type="NCBI Taxonomy" id="343403"/>
    <lineage>
        <taxon>Bacteria</taxon>
        <taxon>Pseudomonadati</taxon>
        <taxon>Bacteroidota</taxon>
        <taxon>Flavobacteriia</taxon>
        <taxon>Flavobacteriales</taxon>
        <taxon>Flavobacteriaceae</taxon>
        <taxon>Costertonia</taxon>
    </lineage>
</organism>
<reference evidence="2 3" key="1">
    <citation type="journal article" date="2006" name="Int. J. Syst. Evol. Microbiol.">
        <title>Costertonia aggregata gen. nov., sp. nov., a mesophilic marine bacterium of the family Flavobacteriaceae, isolated from a mature biofilm.</title>
        <authorList>
            <person name="Kwon K.K."/>
            <person name="Lee Y.K."/>
            <person name="Lee H.K."/>
        </authorList>
    </citation>
    <scope>NUCLEOTIDE SEQUENCE [LARGE SCALE GENOMIC DNA]</scope>
    <source>
        <strain evidence="2 3">KCCM 42265</strain>
    </source>
</reference>
<evidence type="ECO:0000313" key="2">
    <source>
        <dbReference type="EMBL" id="QLG45318.1"/>
    </source>
</evidence>
<keyword evidence="1" id="KW-1133">Transmembrane helix</keyword>
<keyword evidence="1" id="KW-0812">Transmembrane</keyword>
<evidence type="ECO:0000256" key="1">
    <source>
        <dbReference type="SAM" id="Phobius"/>
    </source>
</evidence>
<proteinExistence type="predicted"/>
<dbReference type="RefSeq" id="WP_179241607.1">
    <property type="nucleotide sequence ID" value="NZ_CP058595.1"/>
</dbReference>
<dbReference type="Proteomes" id="UP000509302">
    <property type="component" value="Chromosome"/>
</dbReference>
<dbReference type="KEGG" id="cagg:HYG79_08140"/>
<keyword evidence="1" id="KW-0472">Membrane</keyword>
<feature type="transmembrane region" description="Helical" evidence="1">
    <location>
        <begin position="7"/>
        <end position="29"/>
    </location>
</feature>
<accession>A0A7H9APD6</accession>
<dbReference type="AlphaFoldDB" id="A0A7H9APD6"/>
<dbReference type="EMBL" id="CP058595">
    <property type="protein sequence ID" value="QLG45318.1"/>
    <property type="molecule type" value="Genomic_DNA"/>
</dbReference>
<sequence>MKKQLSGIGSFMALAGIISTALSFFNYNLRLLTWIDMWGETVGWIIRIGLIVVGAALFFAFKGVDDDAEEMVAGRQDKETE</sequence>
<feature type="transmembrane region" description="Helical" evidence="1">
    <location>
        <begin position="41"/>
        <end position="61"/>
    </location>
</feature>
<evidence type="ECO:0008006" key="4">
    <source>
        <dbReference type="Google" id="ProtNLM"/>
    </source>
</evidence>